<comment type="similarity">
    <text evidence="2">Belongs to the HpaH/HsaA monooxygenase family.</text>
</comment>
<dbReference type="Gene3D" id="1.20.140.10">
    <property type="entry name" value="Butyryl-CoA Dehydrogenase, subunit A, domain 3"/>
    <property type="match status" value="1"/>
</dbReference>
<dbReference type="RefSeq" id="WP_213352962.1">
    <property type="nucleotide sequence ID" value="NZ_JAHBGB010000031.1"/>
</dbReference>
<dbReference type="InterPro" id="IPR046373">
    <property type="entry name" value="Acyl-CoA_Oxase/DH_mid-dom_sf"/>
</dbReference>
<evidence type="ECO:0000313" key="5">
    <source>
        <dbReference type="EMBL" id="MFD2140469.1"/>
    </source>
</evidence>
<evidence type="ECO:0000256" key="2">
    <source>
        <dbReference type="ARBA" id="ARBA00049661"/>
    </source>
</evidence>
<dbReference type="SUPFAM" id="SSF56645">
    <property type="entry name" value="Acyl-CoA dehydrogenase NM domain-like"/>
    <property type="match status" value="1"/>
</dbReference>
<evidence type="ECO:0000256" key="1">
    <source>
        <dbReference type="ARBA" id="ARBA00023002"/>
    </source>
</evidence>
<dbReference type="InterPro" id="IPR050741">
    <property type="entry name" value="Acyl-CoA_dehydrogenase"/>
</dbReference>
<dbReference type="InterPro" id="IPR036250">
    <property type="entry name" value="AcylCo_DH-like_C"/>
</dbReference>
<keyword evidence="1" id="KW-0560">Oxidoreductase</keyword>
<dbReference type="InterPro" id="IPR013786">
    <property type="entry name" value="AcylCoA_DH/ox_N"/>
</dbReference>
<dbReference type="Gene3D" id="1.10.540.10">
    <property type="entry name" value="Acyl-CoA dehydrogenase/oxidase, N-terminal domain"/>
    <property type="match status" value="1"/>
</dbReference>
<dbReference type="Pfam" id="PF08028">
    <property type="entry name" value="Acyl-CoA_dh_2"/>
    <property type="match status" value="1"/>
</dbReference>
<reference evidence="6" key="1">
    <citation type="journal article" date="2019" name="Int. J. Syst. Evol. Microbiol.">
        <title>The Global Catalogue of Microorganisms (GCM) 10K type strain sequencing project: providing services to taxonomists for standard genome sequencing and annotation.</title>
        <authorList>
            <consortium name="The Broad Institute Genomics Platform"/>
            <consortium name="The Broad Institute Genome Sequencing Center for Infectious Disease"/>
            <person name="Wu L."/>
            <person name="Ma J."/>
        </authorList>
    </citation>
    <scope>NUCLEOTIDE SEQUENCE [LARGE SCALE GENOMIC DNA]</scope>
    <source>
        <strain evidence="6">CCM 7435</strain>
    </source>
</reference>
<dbReference type="InterPro" id="IPR013107">
    <property type="entry name" value="Acyl-CoA_DH_C"/>
</dbReference>
<dbReference type="InterPro" id="IPR009100">
    <property type="entry name" value="AcylCoA_DH/oxidase_NM_dom_sf"/>
</dbReference>
<feature type="domain" description="Acyl-CoA dehydrogenase/oxidase N-terminal" evidence="3">
    <location>
        <begin position="25"/>
        <end position="92"/>
    </location>
</feature>
<evidence type="ECO:0000259" key="3">
    <source>
        <dbReference type="Pfam" id="PF02771"/>
    </source>
</evidence>
<comment type="caution">
    <text evidence="5">The sequence shown here is derived from an EMBL/GenBank/DDBJ whole genome shotgun (WGS) entry which is preliminary data.</text>
</comment>
<organism evidence="5 6">
    <name type="scientific">Ancylobacter oerskovii</name>
    <dbReference type="NCBI Taxonomy" id="459519"/>
    <lineage>
        <taxon>Bacteria</taxon>
        <taxon>Pseudomonadati</taxon>
        <taxon>Pseudomonadota</taxon>
        <taxon>Alphaproteobacteria</taxon>
        <taxon>Hyphomicrobiales</taxon>
        <taxon>Xanthobacteraceae</taxon>
        <taxon>Ancylobacter</taxon>
    </lineage>
</organism>
<dbReference type="Gene3D" id="2.40.110.10">
    <property type="entry name" value="Butyryl-CoA Dehydrogenase, subunit A, domain 2"/>
    <property type="match status" value="1"/>
</dbReference>
<accession>A0ABW4YWF4</accession>
<keyword evidence="6" id="KW-1185">Reference proteome</keyword>
<proteinExistence type="inferred from homology"/>
<sequence length="401" mass="42557">MDAINIAAPAREEGGAVKAARALAPFLREQAAEARRLRRLPASTIEAMDEAGLFRLTVPAMYGGAEASLSTLLDVTLEIGAADGSVGWTYAILAGGTWMAAALYPQEVSEEVFAGGVNVRTASVMSPATALTRRVPGGLVIEEGRWSFNSGVHHARWDVVNVPVMDEGRNVVDMAAALVPVGELTLLDDWDTIGLRGTGSVSVTARDVFVPDSRLASIGRILAEEYASAHLADRPHFRVPLVPMLAVKLAFPCLAIAREALRQFVARVPGRPVALTIHADRSTLAVTHLQVAEAAAKIDAAEAVIRRAIHEIEAAATVAPLSREQRARIWRDATFAARLAWEAVGQLADASGGGFARTGEPMNIGWHDLRTATLHAGLSSATAFEVAGRVMFGLPSNTPFL</sequence>
<dbReference type="Pfam" id="PF02771">
    <property type="entry name" value="Acyl-CoA_dh_N"/>
    <property type="match status" value="1"/>
</dbReference>
<gene>
    <name evidence="5" type="ORF">ACFSNC_08670</name>
</gene>
<dbReference type="PANTHER" id="PTHR48083:SF19">
    <property type="entry name" value="FLAVIN-DEPENDENT MONOOXYGENASE, OXYGENASE SUBUNIT HSAA"/>
    <property type="match status" value="1"/>
</dbReference>
<name>A0ABW4YWF4_9HYPH</name>
<dbReference type="PANTHER" id="PTHR48083">
    <property type="entry name" value="MEDIUM-CHAIN SPECIFIC ACYL-COA DEHYDROGENASE, MITOCHONDRIAL-RELATED"/>
    <property type="match status" value="1"/>
</dbReference>
<feature type="domain" description="Acyl-CoA dehydrogenase C-terminal" evidence="4">
    <location>
        <begin position="249"/>
        <end position="379"/>
    </location>
</feature>
<dbReference type="InterPro" id="IPR037069">
    <property type="entry name" value="AcylCoA_DH/ox_N_sf"/>
</dbReference>
<dbReference type="Proteomes" id="UP001597299">
    <property type="component" value="Unassembled WGS sequence"/>
</dbReference>
<evidence type="ECO:0000259" key="4">
    <source>
        <dbReference type="Pfam" id="PF08028"/>
    </source>
</evidence>
<evidence type="ECO:0000313" key="6">
    <source>
        <dbReference type="Proteomes" id="UP001597299"/>
    </source>
</evidence>
<dbReference type="SUPFAM" id="SSF47203">
    <property type="entry name" value="Acyl-CoA dehydrogenase C-terminal domain-like"/>
    <property type="match status" value="1"/>
</dbReference>
<dbReference type="PIRSF" id="PIRSF016578">
    <property type="entry name" value="HsaA"/>
    <property type="match status" value="1"/>
</dbReference>
<protein>
    <submittedName>
        <fullName evidence="5">Acyl-CoA dehydrogenase family protein</fullName>
    </submittedName>
</protein>
<dbReference type="EMBL" id="JBHUHD010000001">
    <property type="protein sequence ID" value="MFD2140469.1"/>
    <property type="molecule type" value="Genomic_DNA"/>
</dbReference>